<feature type="region of interest" description="Disordered" evidence="1">
    <location>
        <begin position="1"/>
        <end position="65"/>
    </location>
</feature>
<comment type="caution">
    <text evidence="2">The sequence shown here is derived from an EMBL/GenBank/DDBJ whole genome shotgun (WGS) entry which is preliminary data.</text>
</comment>
<feature type="region of interest" description="Disordered" evidence="1">
    <location>
        <begin position="156"/>
        <end position="275"/>
    </location>
</feature>
<feature type="compositionally biased region" description="Basic and acidic residues" evidence="1">
    <location>
        <begin position="8"/>
        <end position="21"/>
    </location>
</feature>
<evidence type="ECO:0000256" key="1">
    <source>
        <dbReference type="SAM" id="MobiDB-lite"/>
    </source>
</evidence>
<evidence type="ECO:0000313" key="2">
    <source>
        <dbReference type="EMBL" id="KAJ7192021.1"/>
    </source>
</evidence>
<gene>
    <name evidence="2" type="ORF">GGX14DRAFT_406712</name>
</gene>
<keyword evidence="3" id="KW-1185">Reference proteome</keyword>
<dbReference type="AlphaFoldDB" id="A0AAD6Y1B8"/>
<feature type="compositionally biased region" description="Low complexity" evidence="1">
    <location>
        <begin position="188"/>
        <end position="198"/>
    </location>
</feature>
<reference evidence="2" key="1">
    <citation type="submission" date="2023-03" db="EMBL/GenBank/DDBJ databases">
        <title>Massive genome expansion in bonnet fungi (Mycena s.s.) driven by repeated elements and novel gene families across ecological guilds.</title>
        <authorList>
            <consortium name="Lawrence Berkeley National Laboratory"/>
            <person name="Harder C.B."/>
            <person name="Miyauchi S."/>
            <person name="Viragh M."/>
            <person name="Kuo A."/>
            <person name="Thoen E."/>
            <person name="Andreopoulos B."/>
            <person name="Lu D."/>
            <person name="Skrede I."/>
            <person name="Drula E."/>
            <person name="Henrissat B."/>
            <person name="Morin E."/>
            <person name="Kohler A."/>
            <person name="Barry K."/>
            <person name="LaButti K."/>
            <person name="Morin E."/>
            <person name="Salamov A."/>
            <person name="Lipzen A."/>
            <person name="Mereny Z."/>
            <person name="Hegedus B."/>
            <person name="Baldrian P."/>
            <person name="Stursova M."/>
            <person name="Weitz H."/>
            <person name="Taylor A."/>
            <person name="Grigoriev I.V."/>
            <person name="Nagy L.G."/>
            <person name="Martin F."/>
            <person name="Kauserud H."/>
        </authorList>
    </citation>
    <scope>NUCLEOTIDE SEQUENCE</scope>
    <source>
        <strain evidence="2">9144</strain>
    </source>
</reference>
<accession>A0AAD6Y1B8</accession>
<evidence type="ECO:0000313" key="3">
    <source>
        <dbReference type="Proteomes" id="UP001219525"/>
    </source>
</evidence>
<dbReference type="EMBL" id="JARJCW010000125">
    <property type="protein sequence ID" value="KAJ7192021.1"/>
    <property type="molecule type" value="Genomic_DNA"/>
</dbReference>
<dbReference type="Proteomes" id="UP001219525">
    <property type="component" value="Unassembled WGS sequence"/>
</dbReference>
<name>A0AAD6Y1B8_9AGAR</name>
<feature type="compositionally biased region" description="Basic and acidic residues" evidence="1">
    <location>
        <begin position="44"/>
        <end position="54"/>
    </location>
</feature>
<feature type="compositionally biased region" description="Basic residues" evidence="1">
    <location>
        <begin position="55"/>
        <end position="65"/>
    </location>
</feature>
<feature type="compositionally biased region" description="Gly residues" evidence="1">
    <location>
        <begin position="240"/>
        <end position="270"/>
    </location>
</feature>
<sequence length="354" mass="37298">MPGLVARSGEKKSEEKSRDGTHGISANETGHGCTDQPHMRRTSKREPNRETDNRTRKRLMHGSRAGLRRKCPRYQKDARFGAAGRQARAGSTDGRGVQRAAGEAGCCVRRAAAGGGRGINDNPIEKLITEHRCMDQVREDARTRYQEGARLGGAGVQRMARGVQPAGEAAGGGRVRRTCPRYEKDTPAHAAQRAAGARTSGGTGFQRIAGGSRGGAAVQAGGGGRQRAAGEAGCCRRRAAGGGRRAAGSGGGGGRRGAAGGGGGQRGAAGSGKRRGIASREWSQIIIFRSAGVTTEWVYCCTDHGRRRAGVWERGRERGARICGAPRALAVAWAHKRQPNKAADISKLVYNCRQ</sequence>
<organism evidence="2 3">
    <name type="scientific">Mycena pura</name>
    <dbReference type="NCBI Taxonomy" id="153505"/>
    <lineage>
        <taxon>Eukaryota</taxon>
        <taxon>Fungi</taxon>
        <taxon>Dikarya</taxon>
        <taxon>Basidiomycota</taxon>
        <taxon>Agaricomycotina</taxon>
        <taxon>Agaricomycetes</taxon>
        <taxon>Agaricomycetidae</taxon>
        <taxon>Agaricales</taxon>
        <taxon>Marasmiineae</taxon>
        <taxon>Mycenaceae</taxon>
        <taxon>Mycena</taxon>
    </lineage>
</organism>
<proteinExistence type="predicted"/>
<protein>
    <submittedName>
        <fullName evidence="2">Uncharacterized protein</fullName>
    </submittedName>
</protein>